<dbReference type="AlphaFoldDB" id="A0A1H9KJQ4"/>
<gene>
    <name evidence="2" type="ORF">SAMN05421767_11414</name>
</gene>
<name>A0A1H9KJQ4_9LACT</name>
<dbReference type="RefSeq" id="WP_089746503.1">
    <property type="nucleotide sequence ID" value="NZ_FOGF01000014.1"/>
</dbReference>
<dbReference type="Proteomes" id="UP000198556">
    <property type="component" value="Unassembled WGS sequence"/>
</dbReference>
<dbReference type="EMBL" id="FOGF01000014">
    <property type="protein sequence ID" value="SEQ99145.1"/>
    <property type="molecule type" value="Genomic_DNA"/>
</dbReference>
<sequence length="76" mass="8541">MRIIDISLTIQLIVELSFICLSFWALEAIDFNKFINKKQIIKKQTVILLLALALGHIVAQLVFSLTNIISAMLGNI</sequence>
<keyword evidence="1" id="KW-1133">Transmembrane helix</keyword>
<dbReference type="STRING" id="137733.SAMN05421767_11414"/>
<reference evidence="2 3" key="1">
    <citation type="submission" date="2016-10" db="EMBL/GenBank/DDBJ databases">
        <authorList>
            <person name="de Groot N.N."/>
        </authorList>
    </citation>
    <scope>NUCLEOTIDE SEQUENCE [LARGE SCALE GENOMIC DNA]</scope>
    <source>
        <strain evidence="2 3">DSM 15827</strain>
    </source>
</reference>
<organism evidence="2 3">
    <name type="scientific">Granulicatella balaenopterae</name>
    <dbReference type="NCBI Taxonomy" id="137733"/>
    <lineage>
        <taxon>Bacteria</taxon>
        <taxon>Bacillati</taxon>
        <taxon>Bacillota</taxon>
        <taxon>Bacilli</taxon>
        <taxon>Lactobacillales</taxon>
        <taxon>Carnobacteriaceae</taxon>
        <taxon>Granulicatella</taxon>
    </lineage>
</organism>
<keyword evidence="1" id="KW-0472">Membrane</keyword>
<feature type="transmembrane region" description="Helical" evidence="1">
    <location>
        <begin position="47"/>
        <end position="73"/>
    </location>
</feature>
<dbReference type="InterPro" id="IPR009526">
    <property type="entry name" value="DUF1146"/>
</dbReference>
<protein>
    <submittedName>
        <fullName evidence="2">Conserved hypothetical integral membrane protein</fullName>
    </submittedName>
</protein>
<accession>A0A1H9KJQ4</accession>
<proteinExistence type="predicted"/>
<keyword evidence="3" id="KW-1185">Reference proteome</keyword>
<feature type="transmembrane region" description="Helical" evidence="1">
    <location>
        <begin position="6"/>
        <end position="26"/>
    </location>
</feature>
<keyword evidence="1" id="KW-0812">Transmembrane</keyword>
<dbReference type="NCBIfam" id="TIGR02327">
    <property type="entry name" value="int_mem_ywzB"/>
    <property type="match status" value="1"/>
</dbReference>
<evidence type="ECO:0000313" key="3">
    <source>
        <dbReference type="Proteomes" id="UP000198556"/>
    </source>
</evidence>
<evidence type="ECO:0000256" key="1">
    <source>
        <dbReference type="SAM" id="Phobius"/>
    </source>
</evidence>
<dbReference type="Pfam" id="PF06612">
    <property type="entry name" value="DUF1146"/>
    <property type="match status" value="1"/>
</dbReference>
<evidence type="ECO:0000313" key="2">
    <source>
        <dbReference type="EMBL" id="SEQ99145.1"/>
    </source>
</evidence>